<feature type="non-terminal residue" evidence="1">
    <location>
        <position position="1"/>
    </location>
</feature>
<sequence length="101" mass="10972">VGADRKQTGVNLRLNAFETRQHFDVRRGAQGQGVTDRCTVNVLDACDDEAYFACLQIDRSRVLGVEHAHAVDQVNLAGRLDEDLVALLDAAVTHANEGNNA</sequence>
<name>A0A699X9Y1_TANCI</name>
<gene>
    <name evidence="1" type="ORF">Tci_925600</name>
</gene>
<evidence type="ECO:0000313" key="1">
    <source>
        <dbReference type="EMBL" id="GFD53631.1"/>
    </source>
</evidence>
<dbReference type="AlphaFoldDB" id="A0A699X9Y1"/>
<comment type="caution">
    <text evidence="1">The sequence shown here is derived from an EMBL/GenBank/DDBJ whole genome shotgun (WGS) entry which is preliminary data.</text>
</comment>
<proteinExistence type="predicted"/>
<dbReference type="EMBL" id="BKCJ011796654">
    <property type="protein sequence ID" value="GFD53631.1"/>
    <property type="molecule type" value="Genomic_DNA"/>
</dbReference>
<feature type="non-terminal residue" evidence="1">
    <location>
        <position position="101"/>
    </location>
</feature>
<organism evidence="1">
    <name type="scientific">Tanacetum cinerariifolium</name>
    <name type="common">Dalmatian daisy</name>
    <name type="synonym">Chrysanthemum cinerariifolium</name>
    <dbReference type="NCBI Taxonomy" id="118510"/>
    <lineage>
        <taxon>Eukaryota</taxon>
        <taxon>Viridiplantae</taxon>
        <taxon>Streptophyta</taxon>
        <taxon>Embryophyta</taxon>
        <taxon>Tracheophyta</taxon>
        <taxon>Spermatophyta</taxon>
        <taxon>Magnoliopsida</taxon>
        <taxon>eudicotyledons</taxon>
        <taxon>Gunneridae</taxon>
        <taxon>Pentapetalae</taxon>
        <taxon>asterids</taxon>
        <taxon>campanulids</taxon>
        <taxon>Asterales</taxon>
        <taxon>Asteraceae</taxon>
        <taxon>Asteroideae</taxon>
        <taxon>Anthemideae</taxon>
        <taxon>Anthemidinae</taxon>
        <taxon>Tanacetum</taxon>
    </lineage>
</organism>
<accession>A0A699X9Y1</accession>
<protein>
    <submittedName>
        <fullName evidence="1">Uncharacterized protein</fullName>
    </submittedName>
</protein>
<reference evidence="1" key="1">
    <citation type="journal article" date="2019" name="Sci. Rep.">
        <title>Draft genome of Tanacetum cinerariifolium, the natural source of mosquito coil.</title>
        <authorList>
            <person name="Yamashiro T."/>
            <person name="Shiraishi A."/>
            <person name="Satake H."/>
            <person name="Nakayama K."/>
        </authorList>
    </citation>
    <scope>NUCLEOTIDE SEQUENCE</scope>
</reference>